<organism evidence="3 4">
    <name type="scientific">Faecalicoccus pleomorphus</name>
    <dbReference type="NCBI Taxonomy" id="1323"/>
    <lineage>
        <taxon>Bacteria</taxon>
        <taxon>Bacillati</taxon>
        <taxon>Bacillota</taxon>
        <taxon>Erysipelotrichia</taxon>
        <taxon>Erysipelotrichales</taxon>
        <taxon>Erysipelotrichaceae</taxon>
        <taxon>Faecalicoccus</taxon>
    </lineage>
</organism>
<keyword evidence="1" id="KW-0732">Signal</keyword>
<dbReference type="Proteomes" id="UP000255523">
    <property type="component" value="Unassembled WGS sequence"/>
</dbReference>
<evidence type="ECO:0000256" key="1">
    <source>
        <dbReference type="SAM" id="SignalP"/>
    </source>
</evidence>
<name>A0A380LL91_9FIRM</name>
<feature type="chain" id="PRO_5038443388" evidence="1">
    <location>
        <begin position="22"/>
        <end position="567"/>
    </location>
</feature>
<accession>A0A380LL91</accession>
<evidence type="ECO:0000259" key="2">
    <source>
        <dbReference type="Pfam" id="PF00496"/>
    </source>
</evidence>
<protein>
    <submittedName>
        <fullName evidence="3">Peptide ABC transporter periplasmic protein</fullName>
    </submittedName>
</protein>
<dbReference type="SUPFAM" id="SSF53850">
    <property type="entry name" value="Periplasmic binding protein-like II"/>
    <property type="match status" value="1"/>
</dbReference>
<feature type="signal peptide" evidence="1">
    <location>
        <begin position="1"/>
        <end position="21"/>
    </location>
</feature>
<dbReference type="InterPro" id="IPR000914">
    <property type="entry name" value="SBP_5_dom"/>
</dbReference>
<dbReference type="OrthoDB" id="9801912at2"/>
<dbReference type="RefSeq" id="WP_022789317.1">
    <property type="nucleotide sequence ID" value="NZ_CALEXM010000024.1"/>
</dbReference>
<dbReference type="PANTHER" id="PTHR30290">
    <property type="entry name" value="PERIPLASMIC BINDING COMPONENT OF ABC TRANSPORTER"/>
    <property type="match status" value="1"/>
</dbReference>
<proteinExistence type="predicted"/>
<dbReference type="InterPro" id="IPR039424">
    <property type="entry name" value="SBP_5"/>
</dbReference>
<feature type="domain" description="Solute-binding protein family 5" evidence="2">
    <location>
        <begin position="74"/>
        <end position="483"/>
    </location>
</feature>
<dbReference type="InterPro" id="IPR030678">
    <property type="entry name" value="Peptide/Ni-bd"/>
</dbReference>
<dbReference type="PROSITE" id="PS51257">
    <property type="entry name" value="PROKAR_LIPOPROTEIN"/>
    <property type="match status" value="1"/>
</dbReference>
<dbReference type="GO" id="GO:0015833">
    <property type="term" value="P:peptide transport"/>
    <property type="evidence" value="ECO:0007669"/>
    <property type="project" value="TreeGrafter"/>
</dbReference>
<dbReference type="PANTHER" id="PTHR30290:SF81">
    <property type="entry name" value="OLIGOPEPTIDE-BINDING PROTEIN OPPA"/>
    <property type="match status" value="1"/>
</dbReference>
<dbReference type="Pfam" id="PF00496">
    <property type="entry name" value="SBP_bac_5"/>
    <property type="match status" value="1"/>
</dbReference>
<dbReference type="GO" id="GO:0043190">
    <property type="term" value="C:ATP-binding cassette (ABC) transporter complex"/>
    <property type="evidence" value="ECO:0007669"/>
    <property type="project" value="InterPro"/>
</dbReference>
<dbReference type="GO" id="GO:0042597">
    <property type="term" value="C:periplasmic space"/>
    <property type="evidence" value="ECO:0007669"/>
    <property type="project" value="UniProtKB-ARBA"/>
</dbReference>
<evidence type="ECO:0000313" key="4">
    <source>
        <dbReference type="Proteomes" id="UP000255523"/>
    </source>
</evidence>
<dbReference type="GeneID" id="77461834"/>
<dbReference type="AlphaFoldDB" id="A0A380LL91"/>
<keyword evidence="4" id="KW-1185">Reference proteome</keyword>
<reference evidence="3 4" key="1">
    <citation type="submission" date="2018-06" db="EMBL/GenBank/DDBJ databases">
        <authorList>
            <consortium name="Pathogen Informatics"/>
            <person name="Doyle S."/>
        </authorList>
    </citation>
    <scope>NUCLEOTIDE SEQUENCE [LARGE SCALE GENOMIC DNA]</scope>
    <source>
        <strain evidence="3 4">NCTC11087</strain>
    </source>
</reference>
<dbReference type="CDD" id="cd00995">
    <property type="entry name" value="PBP2_NikA_DppA_OppA_like"/>
    <property type="match status" value="1"/>
</dbReference>
<dbReference type="Gene3D" id="3.10.105.10">
    <property type="entry name" value="Dipeptide-binding Protein, Domain 3"/>
    <property type="match status" value="1"/>
</dbReference>
<dbReference type="PIRSF" id="PIRSF002741">
    <property type="entry name" value="MppA"/>
    <property type="match status" value="1"/>
</dbReference>
<evidence type="ECO:0000313" key="3">
    <source>
        <dbReference type="EMBL" id="SUO03975.1"/>
    </source>
</evidence>
<gene>
    <name evidence="3" type="primary">appA</name>
    <name evidence="3" type="ORF">NCTC11087_00859</name>
</gene>
<dbReference type="EMBL" id="UHFX01000003">
    <property type="protein sequence ID" value="SUO03975.1"/>
    <property type="molecule type" value="Genomic_DNA"/>
</dbReference>
<dbReference type="Gene3D" id="3.40.190.10">
    <property type="entry name" value="Periplasmic binding protein-like II"/>
    <property type="match status" value="1"/>
</dbReference>
<sequence length="567" mass="63292">MKKRRMIAGLASCAMATTLVACSSGSSDKNNTLTVGVNQELNGVFSPAYYSSSYDNYAIDLVYEGLLGYNAENELVPELAQEMPEISEDGLTFTFKIREGAKFSDGTPVTSKDVKYSFTLLADPSYTGRFAINAENIVGYEEYNKGDATELTGIETPDDETVIIHAKEPRIDNLVTFGDSVRIMSAAQFDYKKGDTSEIESNTSDMLGSGPYKLNSYDKASGASFVRNENYEAKDGEYTVEKIIIKTTDVQTEVDELKSGNVDLLPQTIEQQKIGTVSKDDKLTYNTYFRAGEGYIGFNAGEGHTTADNAVRQALSYATDRQAFVDSYFKFEDASDEVTENTELGYVPDVYWNPVSENLGEYVRGEKTIDGLTVYNFDLEKAKSVLEEAGWKVGDDGYRYKDGTKLEVKWMLSKDNSVLDTLIPMVQKSWKEIGVDLKQTTVDFNTLLDTVSNPEKSSEWDIFFLATGYTGLADSDANNYYGNTPDNYSHIQDAQLEDYLKKGLYTNDVEVSKENYLAAMQRASQLDAYLPIYGNQYFDLYNKRVKNLNTSSVHSWAQAMDQVTLEN</sequence>
<dbReference type="GO" id="GO:1904680">
    <property type="term" value="F:peptide transmembrane transporter activity"/>
    <property type="evidence" value="ECO:0007669"/>
    <property type="project" value="TreeGrafter"/>
</dbReference>